<proteinExistence type="predicted"/>
<reference evidence="1 2" key="1">
    <citation type="journal article" date="2019" name="Int. J. Syst. Evol. Microbiol.">
        <title>The Global Catalogue of Microorganisms (GCM) 10K type strain sequencing project: providing services to taxonomists for standard genome sequencing and annotation.</title>
        <authorList>
            <consortium name="The Broad Institute Genomics Platform"/>
            <consortium name="The Broad Institute Genome Sequencing Center for Infectious Disease"/>
            <person name="Wu L."/>
            <person name="Ma J."/>
        </authorList>
    </citation>
    <scope>NUCLEOTIDE SEQUENCE [LARGE SCALE GENOMIC DNA]</scope>
    <source>
        <strain evidence="1 2">JCM 9383</strain>
    </source>
</reference>
<sequence length="44" mass="4947">MFVVVVAMLLVLVLGVVMFTDLLDNGAKELRILLARLVQRARLH</sequence>
<dbReference type="RefSeq" id="WP_344680505.1">
    <property type="nucleotide sequence ID" value="NZ_BAAAUX010000014.1"/>
</dbReference>
<protein>
    <submittedName>
        <fullName evidence="1">Uncharacterized protein</fullName>
    </submittedName>
</protein>
<name>A0ABN3VDL6_9PSEU</name>
<comment type="caution">
    <text evidence="1">The sequence shown here is derived from an EMBL/GenBank/DDBJ whole genome shotgun (WGS) entry which is preliminary data.</text>
</comment>
<evidence type="ECO:0000313" key="1">
    <source>
        <dbReference type="EMBL" id="GAA2794916.1"/>
    </source>
</evidence>
<dbReference type="Proteomes" id="UP001500979">
    <property type="component" value="Unassembled WGS sequence"/>
</dbReference>
<evidence type="ECO:0000313" key="2">
    <source>
        <dbReference type="Proteomes" id="UP001500979"/>
    </source>
</evidence>
<accession>A0ABN3VDL6</accession>
<keyword evidence="2" id="KW-1185">Reference proteome</keyword>
<organism evidence="1 2">
    <name type="scientific">Saccharopolyspora taberi</name>
    <dbReference type="NCBI Taxonomy" id="60895"/>
    <lineage>
        <taxon>Bacteria</taxon>
        <taxon>Bacillati</taxon>
        <taxon>Actinomycetota</taxon>
        <taxon>Actinomycetes</taxon>
        <taxon>Pseudonocardiales</taxon>
        <taxon>Pseudonocardiaceae</taxon>
        <taxon>Saccharopolyspora</taxon>
    </lineage>
</organism>
<dbReference type="EMBL" id="BAAAUX010000014">
    <property type="protein sequence ID" value="GAA2794916.1"/>
    <property type="molecule type" value="Genomic_DNA"/>
</dbReference>
<gene>
    <name evidence="1" type="ORF">GCM10010470_32350</name>
</gene>